<dbReference type="GO" id="GO:0015658">
    <property type="term" value="F:branched-chain amino acid transmembrane transporter activity"/>
    <property type="evidence" value="ECO:0007669"/>
    <property type="project" value="UniProtKB-UniRule"/>
</dbReference>
<comment type="similarity">
    <text evidence="2 9">Belongs to the branched chain amino acid transporter family.</text>
</comment>
<accession>A0A401FJA7</accession>
<comment type="function">
    <text evidence="9">Component of the transport system for branched-chain amino acids.</text>
</comment>
<keyword evidence="6 9" id="KW-0029">Amino-acid transport</keyword>
<evidence type="ECO:0000256" key="4">
    <source>
        <dbReference type="ARBA" id="ARBA00022475"/>
    </source>
</evidence>
<feature type="transmembrane region" description="Helical" evidence="9">
    <location>
        <begin position="17"/>
        <end position="36"/>
    </location>
</feature>
<evidence type="ECO:0000256" key="2">
    <source>
        <dbReference type="ARBA" id="ARBA00008540"/>
    </source>
</evidence>
<evidence type="ECO:0000256" key="7">
    <source>
        <dbReference type="ARBA" id="ARBA00022989"/>
    </source>
</evidence>
<comment type="subcellular location">
    <subcellularLocation>
        <location evidence="1 9">Cell membrane</location>
        <topology evidence="1 9">Multi-pass membrane protein</topology>
    </subcellularLocation>
</comment>
<dbReference type="EMBL" id="BEXA01000001">
    <property type="protein sequence ID" value="GAY72376.1"/>
    <property type="molecule type" value="Genomic_DNA"/>
</dbReference>
<sequence>MEKLQDLNSKPLTRKQYFVVSSMLFGLFFGAGNLIFPISFRSTSRR</sequence>
<keyword evidence="11" id="KW-1185">Reference proteome</keyword>
<gene>
    <name evidence="10" type="ORF">NBRC111893_522</name>
</gene>
<evidence type="ECO:0000256" key="1">
    <source>
        <dbReference type="ARBA" id="ARBA00004651"/>
    </source>
</evidence>
<keyword evidence="7 9" id="KW-1133">Transmembrane helix</keyword>
<proteinExistence type="inferred from homology"/>
<dbReference type="InterPro" id="IPR004685">
    <property type="entry name" value="Brnchd-chn_aa_trnsp_Livcs"/>
</dbReference>
<evidence type="ECO:0000256" key="6">
    <source>
        <dbReference type="ARBA" id="ARBA00022970"/>
    </source>
</evidence>
<keyword evidence="8 9" id="KW-0472">Membrane</keyword>
<name>A0A401FJA7_9LACO</name>
<dbReference type="Pfam" id="PF05525">
    <property type="entry name" value="Branch_AA_trans"/>
    <property type="match status" value="1"/>
</dbReference>
<dbReference type="GO" id="GO:0006865">
    <property type="term" value="P:amino acid transport"/>
    <property type="evidence" value="ECO:0007669"/>
    <property type="project" value="UniProtKB-KW"/>
</dbReference>
<dbReference type="Proteomes" id="UP000286974">
    <property type="component" value="Unassembled WGS sequence"/>
</dbReference>
<evidence type="ECO:0000256" key="3">
    <source>
        <dbReference type="ARBA" id="ARBA00022448"/>
    </source>
</evidence>
<comment type="caution">
    <text evidence="10">The sequence shown here is derived from an EMBL/GenBank/DDBJ whole genome shotgun (WGS) entry which is preliminary data.</text>
</comment>
<comment type="caution">
    <text evidence="9">Lacks conserved residue(s) required for the propagation of feature annotation.</text>
</comment>
<dbReference type="AlphaFoldDB" id="A0A401FJA7"/>
<protein>
    <recommendedName>
        <fullName evidence="9">Branched-chain amino acid transport system carrier protein</fullName>
    </recommendedName>
</protein>
<organism evidence="10 11">
    <name type="scientific">Lentilactobacillus kosonis</name>
    <dbReference type="NCBI Taxonomy" id="2810561"/>
    <lineage>
        <taxon>Bacteria</taxon>
        <taxon>Bacillati</taxon>
        <taxon>Bacillota</taxon>
        <taxon>Bacilli</taxon>
        <taxon>Lactobacillales</taxon>
        <taxon>Lactobacillaceae</taxon>
        <taxon>Lentilactobacillus</taxon>
    </lineage>
</organism>
<evidence type="ECO:0000256" key="9">
    <source>
        <dbReference type="RuleBase" id="RU362122"/>
    </source>
</evidence>
<evidence type="ECO:0000256" key="5">
    <source>
        <dbReference type="ARBA" id="ARBA00022692"/>
    </source>
</evidence>
<reference evidence="10 11" key="1">
    <citation type="submission" date="2017-11" db="EMBL/GenBank/DDBJ databases">
        <title>Draft Genome Sequence of Lactobacillus curieae NBRC 111893 isolated from Koso, a Japanese sugar-Vegetable Fermented Beverage.</title>
        <authorList>
            <person name="Chiou T.Y."/>
            <person name="Oshima K."/>
            <person name="Suda W."/>
            <person name="Hattori M."/>
            <person name="Takahashi T."/>
        </authorList>
    </citation>
    <scope>NUCLEOTIDE SEQUENCE [LARGE SCALE GENOMIC DNA]</scope>
    <source>
        <strain evidence="10 11">NBRC111893</strain>
    </source>
</reference>
<evidence type="ECO:0000313" key="11">
    <source>
        <dbReference type="Proteomes" id="UP000286974"/>
    </source>
</evidence>
<keyword evidence="3 9" id="KW-0813">Transport</keyword>
<keyword evidence="5 9" id="KW-0812">Transmembrane</keyword>
<dbReference type="GO" id="GO:0005886">
    <property type="term" value="C:plasma membrane"/>
    <property type="evidence" value="ECO:0007669"/>
    <property type="project" value="UniProtKB-SubCell"/>
</dbReference>
<evidence type="ECO:0000256" key="8">
    <source>
        <dbReference type="ARBA" id="ARBA00023136"/>
    </source>
</evidence>
<keyword evidence="4" id="KW-1003">Cell membrane</keyword>
<evidence type="ECO:0000313" key="10">
    <source>
        <dbReference type="EMBL" id="GAY72376.1"/>
    </source>
</evidence>